<gene>
    <name evidence="4" type="ORF">DBV15_05964</name>
</gene>
<dbReference type="FunFam" id="2.30.29.30:FF:000427">
    <property type="entry name" value="Adaptin ear-binding coat-associated protein 1"/>
    <property type="match status" value="1"/>
</dbReference>
<dbReference type="Gene3D" id="2.30.29.30">
    <property type="entry name" value="Pleckstrin-homology domain (PH domain)/Phosphotyrosine-binding domain (PTB)"/>
    <property type="match status" value="1"/>
</dbReference>
<evidence type="ECO:0000259" key="3">
    <source>
        <dbReference type="Pfam" id="PF07933"/>
    </source>
</evidence>
<name>A0A4S2KJV4_9HYME</name>
<dbReference type="EMBL" id="QBLH01002082">
    <property type="protein sequence ID" value="TGZ49881.1"/>
    <property type="molecule type" value="Genomic_DNA"/>
</dbReference>
<dbReference type="Proteomes" id="UP000310200">
    <property type="component" value="Unassembled WGS sequence"/>
</dbReference>
<evidence type="ECO:0000256" key="2">
    <source>
        <dbReference type="SAM" id="MobiDB-lite"/>
    </source>
</evidence>
<comment type="similarity">
    <text evidence="1">Belongs to the NECAP family.</text>
</comment>
<comment type="caution">
    <text evidence="4">The sequence shown here is derived from an EMBL/GenBank/DDBJ whole genome shotgun (WGS) entry which is preliminary data.</text>
</comment>
<protein>
    <recommendedName>
        <fullName evidence="3">NECAP PHear domain-containing protein</fullName>
    </recommendedName>
</protein>
<feature type="region of interest" description="Disordered" evidence="2">
    <location>
        <begin position="218"/>
        <end position="282"/>
    </location>
</feature>
<feature type="non-terminal residue" evidence="4">
    <location>
        <position position="1"/>
    </location>
</feature>
<dbReference type="PANTHER" id="PTHR12847">
    <property type="entry name" value="ATP-BINDING CASSETTE ABC TRANSPORTER-RELATED"/>
    <property type="match status" value="1"/>
</dbReference>
<dbReference type="InterPro" id="IPR012466">
    <property type="entry name" value="NECAP_PHear"/>
</dbReference>
<organism evidence="4 5">
    <name type="scientific">Temnothorax longispinosus</name>
    <dbReference type="NCBI Taxonomy" id="300112"/>
    <lineage>
        <taxon>Eukaryota</taxon>
        <taxon>Metazoa</taxon>
        <taxon>Ecdysozoa</taxon>
        <taxon>Arthropoda</taxon>
        <taxon>Hexapoda</taxon>
        <taxon>Insecta</taxon>
        <taxon>Pterygota</taxon>
        <taxon>Neoptera</taxon>
        <taxon>Endopterygota</taxon>
        <taxon>Hymenoptera</taxon>
        <taxon>Apocrita</taxon>
        <taxon>Aculeata</taxon>
        <taxon>Formicoidea</taxon>
        <taxon>Formicidae</taxon>
        <taxon>Myrmicinae</taxon>
        <taxon>Temnothorax</taxon>
    </lineage>
</organism>
<reference evidence="4 5" key="1">
    <citation type="journal article" date="2019" name="Philos. Trans. R. Soc. Lond., B, Biol. Sci.">
        <title>Ant behaviour and brain gene expression of defending hosts depend on the ecological success of the intruding social parasite.</title>
        <authorList>
            <person name="Kaur R."/>
            <person name="Stoldt M."/>
            <person name="Jongepier E."/>
            <person name="Feldmeyer B."/>
            <person name="Menzel F."/>
            <person name="Bornberg-Bauer E."/>
            <person name="Foitzik S."/>
        </authorList>
    </citation>
    <scope>NUCLEOTIDE SEQUENCE [LARGE SCALE GENOMIC DNA]</scope>
    <source>
        <tissue evidence="4">Whole body</tissue>
    </source>
</reference>
<feature type="compositionally biased region" description="Pro residues" evidence="2">
    <location>
        <begin position="237"/>
        <end position="253"/>
    </location>
</feature>
<accession>A0A4S2KJV4</accession>
<dbReference type="STRING" id="300112.A0A4S2KJV4"/>
<sequence>RGVGDICQGSANEPRTFKQYGSLSWTAWSKALPPRDRPCDLRACDGCDSSPVKIVVGKRDGDVRERSPGQVRGVCLQNSAKVDQQGAADWNLQEPSWTGRMRLVSQGDSITLKLEDKITGELFAKCPIETYPGIAVEPVTDSSRYFVLRIQDDNGRSAFIGVGFLDRSDSFDLNVALQDHFKWLKNREQIEKEKEKPKQELDLRFKEGETIKINMKITKKDGSEVASKSRQRNPAVGLPPPPGGVKIAPPPAKTPTSSPAHKPPQSQNQDGNCLKKVQSDSGECHKLYRC</sequence>
<dbReference type="GO" id="GO:0006897">
    <property type="term" value="P:endocytosis"/>
    <property type="evidence" value="ECO:0007669"/>
    <property type="project" value="InterPro"/>
</dbReference>
<dbReference type="AlphaFoldDB" id="A0A4S2KJV4"/>
<dbReference type="SUPFAM" id="SSF50729">
    <property type="entry name" value="PH domain-like"/>
    <property type="match status" value="1"/>
</dbReference>
<evidence type="ECO:0000313" key="4">
    <source>
        <dbReference type="EMBL" id="TGZ49881.1"/>
    </source>
</evidence>
<dbReference type="Pfam" id="PF07933">
    <property type="entry name" value="DUF1681"/>
    <property type="match status" value="1"/>
</dbReference>
<proteinExistence type="inferred from homology"/>
<keyword evidence="5" id="KW-1185">Reference proteome</keyword>
<dbReference type="PANTHER" id="PTHR12847:SF9">
    <property type="entry name" value="NECAP-LIKE PROTEIN CG9132"/>
    <property type="match status" value="1"/>
</dbReference>
<dbReference type="GO" id="GO:0030125">
    <property type="term" value="C:clathrin vesicle coat"/>
    <property type="evidence" value="ECO:0007669"/>
    <property type="project" value="TreeGrafter"/>
</dbReference>
<dbReference type="InterPro" id="IPR011993">
    <property type="entry name" value="PH-like_dom_sf"/>
</dbReference>
<evidence type="ECO:0000313" key="5">
    <source>
        <dbReference type="Proteomes" id="UP000310200"/>
    </source>
</evidence>
<feature type="domain" description="NECAP PHear" evidence="3">
    <location>
        <begin position="85"/>
        <end position="216"/>
    </location>
</feature>
<dbReference type="CDD" id="cd13228">
    <property type="entry name" value="PHear_NECAP"/>
    <property type="match status" value="1"/>
</dbReference>
<evidence type="ECO:0000256" key="1">
    <source>
        <dbReference type="ARBA" id="ARBA00007736"/>
    </source>
</evidence>